<organism evidence="4 5">
    <name type="scientific">Nocardia otitidiscaviarum</name>
    <dbReference type="NCBI Taxonomy" id="1823"/>
    <lineage>
        <taxon>Bacteria</taxon>
        <taxon>Bacillati</taxon>
        <taxon>Actinomycetota</taxon>
        <taxon>Actinomycetes</taxon>
        <taxon>Mycobacteriales</taxon>
        <taxon>Nocardiaceae</taxon>
        <taxon>Nocardia</taxon>
    </lineage>
</organism>
<evidence type="ECO:0000256" key="1">
    <source>
        <dbReference type="SAM" id="MobiDB-lite"/>
    </source>
</evidence>
<feature type="domain" description="DUF8176" evidence="3">
    <location>
        <begin position="309"/>
        <end position="427"/>
    </location>
</feature>
<evidence type="ECO:0000313" key="4">
    <source>
        <dbReference type="EMBL" id="SUA77053.1"/>
    </source>
</evidence>
<accession>A0A378YJX3</accession>
<dbReference type="STRING" id="1406858.GCA_000710895_05827"/>
<feature type="compositionally biased region" description="Polar residues" evidence="1">
    <location>
        <begin position="212"/>
        <end position="221"/>
    </location>
</feature>
<keyword evidence="2" id="KW-0472">Membrane</keyword>
<evidence type="ECO:0000259" key="3">
    <source>
        <dbReference type="Pfam" id="PF26527"/>
    </source>
</evidence>
<protein>
    <recommendedName>
        <fullName evidence="3">DUF8176 domain-containing protein</fullName>
    </recommendedName>
</protein>
<evidence type="ECO:0000256" key="2">
    <source>
        <dbReference type="SAM" id="Phobius"/>
    </source>
</evidence>
<dbReference type="RefSeq" id="WP_051036934.1">
    <property type="nucleotide sequence ID" value="NZ_UGRY01000002.1"/>
</dbReference>
<dbReference type="Pfam" id="PF26527">
    <property type="entry name" value="DUF8176"/>
    <property type="match status" value="1"/>
</dbReference>
<dbReference type="AlphaFoldDB" id="A0A378YJX3"/>
<dbReference type="EMBL" id="UGRY01000002">
    <property type="protein sequence ID" value="SUA77053.1"/>
    <property type="molecule type" value="Genomic_DNA"/>
</dbReference>
<dbReference type="InterPro" id="IPR058489">
    <property type="entry name" value="DUF8176"/>
</dbReference>
<reference evidence="4 5" key="1">
    <citation type="submission" date="2018-06" db="EMBL/GenBank/DDBJ databases">
        <authorList>
            <consortium name="Pathogen Informatics"/>
            <person name="Doyle S."/>
        </authorList>
    </citation>
    <scope>NUCLEOTIDE SEQUENCE [LARGE SCALE GENOMIC DNA]</scope>
    <source>
        <strain evidence="4 5">NCTC1934</strain>
    </source>
</reference>
<feature type="transmembrane region" description="Helical" evidence="2">
    <location>
        <begin position="259"/>
        <end position="279"/>
    </location>
</feature>
<sequence>MGSGKDETADAANAQSGLPPESDGLESRPTEQLSRDAVTADAEPTADPDAQETEQLSRRDFPDSARNGTEDAGFGPPLTEFGPPVADFGPPLSDFGPPLSEFGKAPDSGAAAWTPAAPPSPSPEIGWRPVDGPQYHAPEPAPAPPTARFDSAANSDATVRLSGDQVPPAPKKSSGWAVAGGINTTNSGRESSWLRGGGESGYPPPTAPEPARSSTSASKSTGTERESLSWADDPIGKMLAPKTAPPPPPEPESRGRGRLLLVAGAVVALIAVVVTVALITRGGGSDDGASADPLPVTTGAAATSSAALSCPARKDGKVTVGNGPGSTASGAEAILGFQHAFYAQRSGTKAREFVAPDALNISPADTIQQAIDEVIPAGTTYCLRIVEITPDIFDADLTEHRPDGTTTVYRQHITTVNRDGRHLIVAINERP</sequence>
<keyword evidence="2" id="KW-1133">Transmembrane helix</keyword>
<keyword evidence="2" id="KW-0812">Transmembrane</keyword>
<gene>
    <name evidence="4" type="ORF">NCTC1934_02844</name>
</gene>
<evidence type="ECO:0000313" key="5">
    <source>
        <dbReference type="Proteomes" id="UP000255467"/>
    </source>
</evidence>
<proteinExistence type="predicted"/>
<name>A0A378YJX3_9NOCA</name>
<keyword evidence="5" id="KW-1185">Reference proteome</keyword>
<feature type="compositionally biased region" description="Low complexity" evidence="1">
    <location>
        <begin position="105"/>
        <end position="115"/>
    </location>
</feature>
<dbReference type="Proteomes" id="UP000255467">
    <property type="component" value="Unassembled WGS sequence"/>
</dbReference>
<feature type="region of interest" description="Disordered" evidence="1">
    <location>
        <begin position="1"/>
        <end position="255"/>
    </location>
</feature>